<dbReference type="Gene3D" id="3.80.30.20">
    <property type="entry name" value="tm_1862 like domain"/>
    <property type="match status" value="1"/>
</dbReference>
<dbReference type="PANTHER" id="PTHR43409">
    <property type="entry name" value="ANAEROBIC MAGNESIUM-PROTOPORPHYRIN IX MONOMETHYL ESTER CYCLASE-RELATED"/>
    <property type="match status" value="1"/>
</dbReference>
<dbReference type="SUPFAM" id="SSF102114">
    <property type="entry name" value="Radical SAM enzymes"/>
    <property type="match status" value="1"/>
</dbReference>
<dbReference type="SMART" id="SM00729">
    <property type="entry name" value="Elp3"/>
    <property type="match status" value="1"/>
</dbReference>
<comment type="caution">
    <text evidence="9">The sequence shown here is derived from an EMBL/GenBank/DDBJ whole genome shotgun (WGS) entry which is preliminary data.</text>
</comment>
<evidence type="ECO:0000256" key="4">
    <source>
        <dbReference type="ARBA" id="ARBA00022691"/>
    </source>
</evidence>
<comment type="cofactor">
    <cofactor evidence="1">
        <name>[4Fe-4S] cluster</name>
        <dbReference type="ChEBI" id="CHEBI:49883"/>
    </cofactor>
</comment>
<evidence type="ECO:0000256" key="5">
    <source>
        <dbReference type="ARBA" id="ARBA00022723"/>
    </source>
</evidence>
<dbReference type="AlphaFoldDB" id="A0A933GLH5"/>
<evidence type="ECO:0000259" key="8">
    <source>
        <dbReference type="PROSITE" id="PS51918"/>
    </source>
</evidence>
<proteinExistence type="predicted"/>
<gene>
    <name evidence="9" type="ORF">HY730_01130</name>
</gene>
<dbReference type="InterPro" id="IPR006638">
    <property type="entry name" value="Elp3/MiaA/NifB-like_rSAM"/>
</dbReference>
<reference evidence="9" key="1">
    <citation type="submission" date="2020-07" db="EMBL/GenBank/DDBJ databases">
        <title>Huge and variable diversity of episymbiotic CPR bacteria and DPANN archaea in groundwater ecosystems.</title>
        <authorList>
            <person name="He C.Y."/>
            <person name="Keren R."/>
            <person name="Whittaker M."/>
            <person name="Farag I.F."/>
            <person name="Doudna J."/>
            <person name="Cate J.H.D."/>
            <person name="Banfield J.F."/>
        </authorList>
    </citation>
    <scope>NUCLEOTIDE SEQUENCE</scope>
    <source>
        <strain evidence="9">NC_groundwater_1482_Ag_S-0.65um_47_24</strain>
    </source>
</reference>
<dbReference type="SFLD" id="SFLDS00029">
    <property type="entry name" value="Radical_SAM"/>
    <property type="match status" value="1"/>
</dbReference>
<keyword evidence="4" id="KW-0949">S-adenosyl-L-methionine</keyword>
<dbReference type="InterPro" id="IPR034466">
    <property type="entry name" value="Methyltransferase_Class_B"/>
</dbReference>
<dbReference type="GO" id="GO:0005829">
    <property type="term" value="C:cytosol"/>
    <property type="evidence" value="ECO:0007669"/>
    <property type="project" value="TreeGrafter"/>
</dbReference>
<dbReference type="PROSITE" id="PS51918">
    <property type="entry name" value="RADICAL_SAM"/>
    <property type="match status" value="1"/>
</dbReference>
<dbReference type="PANTHER" id="PTHR43409:SF7">
    <property type="entry name" value="BLL1977 PROTEIN"/>
    <property type="match status" value="1"/>
</dbReference>
<dbReference type="InterPro" id="IPR051198">
    <property type="entry name" value="BchE-like"/>
</dbReference>
<dbReference type="EMBL" id="JACQWF010000053">
    <property type="protein sequence ID" value="MBI4594964.1"/>
    <property type="molecule type" value="Genomic_DNA"/>
</dbReference>
<keyword evidence="5" id="KW-0479">Metal-binding</keyword>
<evidence type="ECO:0000313" key="10">
    <source>
        <dbReference type="Proteomes" id="UP000772181"/>
    </source>
</evidence>
<dbReference type="InterPro" id="IPR058240">
    <property type="entry name" value="rSAM_sf"/>
</dbReference>
<dbReference type="InterPro" id="IPR007197">
    <property type="entry name" value="rSAM"/>
</dbReference>
<feature type="domain" description="Radical SAM core" evidence="8">
    <location>
        <begin position="188"/>
        <end position="408"/>
    </location>
</feature>
<dbReference type="GO" id="GO:0003824">
    <property type="term" value="F:catalytic activity"/>
    <property type="evidence" value="ECO:0007669"/>
    <property type="project" value="InterPro"/>
</dbReference>
<keyword evidence="2" id="KW-0489">Methyltransferase</keyword>
<dbReference type="SFLD" id="SFLDG01123">
    <property type="entry name" value="methyltransferase_(Class_B)"/>
    <property type="match status" value="1"/>
</dbReference>
<dbReference type="Pfam" id="PF04055">
    <property type="entry name" value="Radical_SAM"/>
    <property type="match status" value="1"/>
</dbReference>
<keyword evidence="6" id="KW-0408">Iron</keyword>
<evidence type="ECO:0000256" key="2">
    <source>
        <dbReference type="ARBA" id="ARBA00022603"/>
    </source>
</evidence>
<dbReference type="GO" id="GO:0051539">
    <property type="term" value="F:4 iron, 4 sulfur cluster binding"/>
    <property type="evidence" value="ECO:0007669"/>
    <property type="project" value="UniProtKB-KW"/>
</dbReference>
<dbReference type="GO" id="GO:0046872">
    <property type="term" value="F:metal ion binding"/>
    <property type="evidence" value="ECO:0007669"/>
    <property type="project" value="UniProtKB-KW"/>
</dbReference>
<name>A0A933GLH5_UNCTE</name>
<evidence type="ECO:0000256" key="1">
    <source>
        <dbReference type="ARBA" id="ARBA00001966"/>
    </source>
</evidence>
<evidence type="ECO:0000313" key="9">
    <source>
        <dbReference type="EMBL" id="MBI4594964.1"/>
    </source>
</evidence>
<accession>A0A933GLH5</accession>
<dbReference type="SFLD" id="SFLDG01082">
    <property type="entry name" value="B12-binding_domain_containing"/>
    <property type="match status" value="1"/>
</dbReference>
<keyword evidence="7" id="KW-0411">Iron-sulfur</keyword>
<dbReference type="CDD" id="cd01335">
    <property type="entry name" value="Radical_SAM"/>
    <property type="match status" value="1"/>
</dbReference>
<protein>
    <submittedName>
        <fullName evidence="9">Radical SAM protein</fullName>
    </submittedName>
</protein>
<organism evidence="9 10">
    <name type="scientific">Tectimicrobiota bacterium</name>
    <dbReference type="NCBI Taxonomy" id="2528274"/>
    <lineage>
        <taxon>Bacteria</taxon>
        <taxon>Pseudomonadati</taxon>
        <taxon>Nitrospinota/Tectimicrobiota group</taxon>
        <taxon>Candidatus Tectimicrobiota</taxon>
    </lineage>
</organism>
<evidence type="ECO:0000256" key="6">
    <source>
        <dbReference type="ARBA" id="ARBA00023004"/>
    </source>
</evidence>
<dbReference type="InterPro" id="IPR023404">
    <property type="entry name" value="rSAM_horseshoe"/>
</dbReference>
<evidence type="ECO:0000256" key="7">
    <source>
        <dbReference type="ARBA" id="ARBA00023014"/>
    </source>
</evidence>
<sequence length="461" mass="52657">MEKKKALLLTSPSVTKNKFWTCSITSPVGSLMPPCDLTSIAGRLRQEAVEPRILDLRLSRDPFKELDQTIADWHPDAIITNIATATAMDDYPMLDLLKNKVDRRIVFGFHAMALPEELFQHGVTHILAGDPEYGAARAVTGAAGPTGDSKGLWTPGSFSPEPGWVEPLDDLPYPALDLLKLDAYHSLIMGRERFSILLANRGCHYSCPYCVIPFLFGKRVRTFSVARIIGEMERDLKEFGIRSFFFIDSAINLKPDWTASFCEEVLRRKLDIRWCSNMRVPPVTRDLLSLMKRAGCFRLFYGVEDLDLVDELGRKTTREATKEAFALTREAGIETVAFIILFPDFDHSEKAMARRIVDMVMELKADALQCNLAIPYPGSRFFDEYMERYQMSQDWSLYDPAGGGLPYPAKLDLLRVRRMVYLRYFLRNPAYVFNILRQTDVRSIFSFLKNSTDVLWGRRKK</sequence>
<dbReference type="Proteomes" id="UP000772181">
    <property type="component" value="Unassembled WGS sequence"/>
</dbReference>
<keyword evidence="3" id="KW-0808">Transferase</keyword>
<evidence type="ECO:0000256" key="3">
    <source>
        <dbReference type="ARBA" id="ARBA00022679"/>
    </source>
</evidence>